<dbReference type="Proteomes" id="UP000789901">
    <property type="component" value="Unassembled WGS sequence"/>
</dbReference>
<gene>
    <name evidence="1" type="ORF">GMARGA_LOCUS33990</name>
</gene>
<dbReference type="EMBL" id="CAJVQB010058114">
    <property type="protein sequence ID" value="CAG8838457.1"/>
    <property type="molecule type" value="Genomic_DNA"/>
</dbReference>
<name>A0ABN7WSA3_GIGMA</name>
<organism evidence="1 2">
    <name type="scientific">Gigaspora margarita</name>
    <dbReference type="NCBI Taxonomy" id="4874"/>
    <lineage>
        <taxon>Eukaryota</taxon>
        <taxon>Fungi</taxon>
        <taxon>Fungi incertae sedis</taxon>
        <taxon>Mucoromycota</taxon>
        <taxon>Glomeromycotina</taxon>
        <taxon>Glomeromycetes</taxon>
        <taxon>Diversisporales</taxon>
        <taxon>Gigasporaceae</taxon>
        <taxon>Gigaspora</taxon>
    </lineage>
</organism>
<comment type="caution">
    <text evidence="1">The sequence shown here is derived from an EMBL/GenBank/DDBJ whole genome shotgun (WGS) entry which is preliminary data.</text>
</comment>
<evidence type="ECO:0000313" key="2">
    <source>
        <dbReference type="Proteomes" id="UP000789901"/>
    </source>
</evidence>
<proteinExistence type="predicted"/>
<reference evidence="1 2" key="1">
    <citation type="submission" date="2021-06" db="EMBL/GenBank/DDBJ databases">
        <authorList>
            <person name="Kallberg Y."/>
            <person name="Tangrot J."/>
            <person name="Rosling A."/>
        </authorList>
    </citation>
    <scope>NUCLEOTIDE SEQUENCE [LARGE SCALE GENOMIC DNA]</scope>
    <source>
        <strain evidence="1 2">120-4 pot B 10/14</strain>
    </source>
</reference>
<feature type="non-terminal residue" evidence="1">
    <location>
        <position position="59"/>
    </location>
</feature>
<keyword evidence="2" id="KW-1185">Reference proteome</keyword>
<evidence type="ECO:0000313" key="1">
    <source>
        <dbReference type="EMBL" id="CAG8838457.1"/>
    </source>
</evidence>
<accession>A0ABN7WSA3</accession>
<sequence length="59" mass="7259">MTSQNLNSTCKSHLRRIRSEQNQRYYYYHKEDILSRHHFLRARIEQLEIFIKENGLVPP</sequence>
<protein>
    <submittedName>
        <fullName evidence="1">6103_t:CDS:1</fullName>
    </submittedName>
</protein>